<dbReference type="Proteomes" id="UP000320333">
    <property type="component" value="Unassembled WGS sequence"/>
</dbReference>
<evidence type="ECO:0000259" key="18">
    <source>
        <dbReference type="Pfam" id="PF14821"/>
    </source>
</evidence>
<keyword evidence="5" id="KW-0813">Transport</keyword>
<dbReference type="Gene3D" id="3.40.50.1100">
    <property type="match status" value="2"/>
</dbReference>
<comment type="similarity">
    <text evidence="4">Belongs to the mitochondrial carrier (TC 2.A.29) family.</text>
</comment>
<keyword evidence="13" id="KW-0456">Lyase</keyword>
<dbReference type="SUPFAM" id="SSF53686">
    <property type="entry name" value="Tryptophan synthase beta subunit-like PLP-dependent enzymes"/>
    <property type="match status" value="1"/>
</dbReference>
<keyword evidence="12 16" id="KW-0472">Membrane</keyword>
<dbReference type="InterPro" id="IPR036052">
    <property type="entry name" value="TrpB-like_PALP_sf"/>
</dbReference>
<dbReference type="FunFam" id="3.40.50.1100:FF:000024">
    <property type="entry name" value="Probable threonine synthase"/>
    <property type="match status" value="1"/>
</dbReference>
<evidence type="ECO:0000256" key="14">
    <source>
        <dbReference type="ARBA" id="ARBA00029440"/>
    </source>
</evidence>
<keyword evidence="9 15" id="KW-0663">Pyridoxal phosphate</keyword>
<feature type="transmembrane region" description="Helical" evidence="17">
    <location>
        <begin position="723"/>
        <end position="744"/>
    </location>
</feature>
<name>A0A507FF87_9FUNG</name>
<evidence type="ECO:0000256" key="6">
    <source>
        <dbReference type="ARBA" id="ARBA00022605"/>
    </source>
</evidence>
<gene>
    <name evidence="19" type="ORF">CcCBS67573_g03826</name>
</gene>
<dbReference type="GO" id="GO:0004795">
    <property type="term" value="F:threonine synthase activity"/>
    <property type="evidence" value="ECO:0007669"/>
    <property type="project" value="TreeGrafter"/>
</dbReference>
<dbReference type="InterPro" id="IPR037158">
    <property type="entry name" value="Thr_synth_N_sf"/>
</dbReference>
<feature type="repeat" description="Solcar" evidence="16">
    <location>
        <begin position="627"/>
        <end position="713"/>
    </location>
</feature>
<dbReference type="InterPro" id="IPR018108">
    <property type="entry name" value="MCP_transmembrane"/>
</dbReference>
<dbReference type="OrthoDB" id="5203861at2759"/>
<evidence type="ECO:0000256" key="7">
    <source>
        <dbReference type="ARBA" id="ARBA00022692"/>
    </source>
</evidence>
<comment type="cofactor">
    <cofactor evidence="1 15">
        <name>pyridoxal 5'-phosphate</name>
        <dbReference type="ChEBI" id="CHEBI:597326"/>
    </cofactor>
</comment>
<comment type="similarity">
    <text evidence="3">Belongs to the threonine synthase family.</text>
</comment>
<sequence length="813" mass="88839">MYRSTRAASSTTAVGFEDAVRTGLATDGGLFVPEQVPSLFSFEKHAKEWASLEYHQVAFNIFRHFVPTEEVSDSDLFEIVKKSYSTFSHPKVTPVVKPGSHDGNIRILELHHGPTFAFKDVALQFVGNLFDFFLSRPPPPTTSHKSTRIAVLGATSGDTGGAAIYGLRGKRNVDVFILHPKGRISSVQEQQMTSVLDANVHNVAVDGATFDDCQEIVKVCFGDLEFKNKYSLAAVNSINWARILAQTTYYFVSYLSLIKELGLEDEKDISKLPRINYSVPTGNFGDILAAYYAKRMGLPLGDLIIATNSNDILHRFIETGIYEKPSSPSANPSDAVKITHSPAMDILVSSNFERVLWHFAVQHFGDVGEASAAICKWMADLKSVGRFQVPDGVLQQTRAFFKSQTVDNTETIESIRKWYNDTGYVLDPHTAVGVVSAERENRVEGRNVSGPLGEIMVVLATASPGKFPEAVFEAIPQGLKYEDFAPVPLVLQAGLPKRMVTVTVHENDRDRATADKPTAFQSIAAGMIAGGIEATITYPTEFVKTQLQLQGKATPGQQASSTMHATKHFTGPIDVIRVTLKQHGVFGLYRGLSALVIGTASKAGVRFLVFDQMKALLADKDGKVSGPRMMVAGLGAGVMEAVIAVTPTETIKTKLIQDQNLLKPRFKGLIHGTRIIIAEQGILGIYQGVTTVIARQGANSAVRLAAYGMMREKLTVRYEGKSVPAYATFGIGAIAGIITVYTTMPLDVLKTKMQATDARQRYKNSADCAVQTFKDEGVLAFWKGATPRLGRLIFSGGIVFTCYEEVIRLIRLF</sequence>
<feature type="repeat" description="Solcar" evidence="16">
    <location>
        <begin position="723"/>
        <end position="809"/>
    </location>
</feature>
<dbReference type="PROSITE" id="PS50920">
    <property type="entry name" value="SOLCAR"/>
    <property type="match status" value="3"/>
</dbReference>
<evidence type="ECO:0000256" key="5">
    <source>
        <dbReference type="ARBA" id="ARBA00022448"/>
    </source>
</evidence>
<evidence type="ECO:0000256" key="15">
    <source>
        <dbReference type="PIRSR" id="PIRSR604450-51"/>
    </source>
</evidence>
<dbReference type="SUPFAM" id="SSF103506">
    <property type="entry name" value="Mitochondrial carrier"/>
    <property type="match status" value="1"/>
</dbReference>
<dbReference type="PANTHER" id="PTHR42690">
    <property type="entry name" value="THREONINE SYNTHASE FAMILY MEMBER"/>
    <property type="match status" value="1"/>
</dbReference>
<evidence type="ECO:0000256" key="3">
    <source>
        <dbReference type="ARBA" id="ARBA00005517"/>
    </source>
</evidence>
<evidence type="ECO:0000256" key="1">
    <source>
        <dbReference type="ARBA" id="ARBA00001933"/>
    </source>
</evidence>
<dbReference type="EMBL" id="QEAP01000103">
    <property type="protein sequence ID" value="TPX74893.1"/>
    <property type="molecule type" value="Genomic_DNA"/>
</dbReference>
<dbReference type="GO" id="GO:0009088">
    <property type="term" value="P:threonine biosynthetic process"/>
    <property type="evidence" value="ECO:0007669"/>
    <property type="project" value="UniProtKB-UniPathway"/>
</dbReference>
<reference evidence="19 20" key="1">
    <citation type="journal article" date="2019" name="Sci. Rep.">
        <title>Comparative genomics of chytrid fungi reveal insights into the obligate biotrophic and pathogenic lifestyle of Synchytrium endobioticum.</title>
        <authorList>
            <person name="van de Vossenberg B.T.L.H."/>
            <person name="Warris S."/>
            <person name="Nguyen H.D.T."/>
            <person name="van Gent-Pelzer M.P.E."/>
            <person name="Joly D.L."/>
            <person name="van de Geest H.C."/>
            <person name="Bonants P.J.M."/>
            <person name="Smith D.S."/>
            <person name="Levesque C.A."/>
            <person name="van der Lee T.A.J."/>
        </authorList>
    </citation>
    <scope>NUCLEOTIDE SEQUENCE [LARGE SCALE GENOMIC DNA]</scope>
    <source>
        <strain evidence="19 20">CBS 675.73</strain>
    </source>
</reference>
<dbReference type="GO" id="GO:0031966">
    <property type="term" value="C:mitochondrial membrane"/>
    <property type="evidence" value="ECO:0007669"/>
    <property type="project" value="UniProtKB-SubCell"/>
</dbReference>
<dbReference type="Pfam" id="PF24857">
    <property type="entry name" value="THR4_C"/>
    <property type="match status" value="1"/>
</dbReference>
<dbReference type="STRING" id="246404.A0A507FF87"/>
<dbReference type="PROSITE" id="PS00165">
    <property type="entry name" value="DEHYDRATASE_SER_THR"/>
    <property type="match status" value="1"/>
</dbReference>
<dbReference type="NCBIfam" id="TIGR00260">
    <property type="entry name" value="thrC"/>
    <property type="match status" value="1"/>
</dbReference>
<keyword evidence="6" id="KW-0028">Amino-acid biosynthesis</keyword>
<evidence type="ECO:0000313" key="20">
    <source>
        <dbReference type="Proteomes" id="UP000320333"/>
    </source>
</evidence>
<feature type="domain" description="Threonine synthase N-terminal" evidence="18">
    <location>
        <begin position="2"/>
        <end position="84"/>
    </location>
</feature>
<evidence type="ECO:0000256" key="13">
    <source>
        <dbReference type="ARBA" id="ARBA00023239"/>
    </source>
</evidence>
<evidence type="ECO:0000256" key="2">
    <source>
        <dbReference type="ARBA" id="ARBA00004225"/>
    </source>
</evidence>
<dbReference type="CDD" id="cd01560">
    <property type="entry name" value="Thr-synth_2"/>
    <property type="match status" value="1"/>
</dbReference>
<dbReference type="PANTHER" id="PTHR42690:SF1">
    <property type="entry name" value="THREONINE SYNTHASE-LIKE 2"/>
    <property type="match status" value="1"/>
</dbReference>
<feature type="repeat" description="Solcar" evidence="16">
    <location>
        <begin position="517"/>
        <end position="616"/>
    </location>
</feature>
<comment type="caution">
    <text evidence="19">The sequence shown here is derived from an EMBL/GenBank/DDBJ whole genome shotgun (WGS) entry which is preliminary data.</text>
</comment>
<evidence type="ECO:0000256" key="10">
    <source>
        <dbReference type="ARBA" id="ARBA00022989"/>
    </source>
</evidence>
<comment type="pathway">
    <text evidence="14">Amino-acid biosynthesis.</text>
</comment>
<evidence type="ECO:0000256" key="4">
    <source>
        <dbReference type="ARBA" id="ARBA00006375"/>
    </source>
</evidence>
<dbReference type="FunFam" id="1.50.40.10:FF:000007">
    <property type="entry name" value="Mitochondrial tricarboxylate transport protein-like"/>
    <property type="match status" value="1"/>
</dbReference>
<dbReference type="Pfam" id="PF14821">
    <property type="entry name" value="Thr_synth_N"/>
    <property type="match status" value="1"/>
</dbReference>
<dbReference type="GO" id="GO:0030170">
    <property type="term" value="F:pyridoxal phosphate binding"/>
    <property type="evidence" value="ECO:0007669"/>
    <property type="project" value="InterPro"/>
</dbReference>
<evidence type="ECO:0000256" key="12">
    <source>
        <dbReference type="ARBA" id="ARBA00023136"/>
    </source>
</evidence>
<accession>A0A507FF87</accession>
<evidence type="ECO:0000256" key="16">
    <source>
        <dbReference type="PROSITE-ProRule" id="PRU00282"/>
    </source>
</evidence>
<evidence type="ECO:0000256" key="9">
    <source>
        <dbReference type="ARBA" id="ARBA00022898"/>
    </source>
</evidence>
<feature type="modified residue" description="N6-(pyridoxal phosphate)lysine" evidence="15">
    <location>
        <position position="119"/>
    </location>
</feature>
<keyword evidence="20" id="KW-1185">Reference proteome</keyword>
<organism evidence="19 20">
    <name type="scientific">Chytriomyces confervae</name>
    <dbReference type="NCBI Taxonomy" id="246404"/>
    <lineage>
        <taxon>Eukaryota</taxon>
        <taxon>Fungi</taxon>
        <taxon>Fungi incertae sedis</taxon>
        <taxon>Chytridiomycota</taxon>
        <taxon>Chytridiomycota incertae sedis</taxon>
        <taxon>Chytridiomycetes</taxon>
        <taxon>Chytridiales</taxon>
        <taxon>Chytriomycetaceae</taxon>
        <taxon>Chytriomyces</taxon>
    </lineage>
</organism>
<dbReference type="InterPro" id="IPR004450">
    <property type="entry name" value="Thr_synthase-like"/>
</dbReference>
<evidence type="ECO:0000256" key="11">
    <source>
        <dbReference type="ARBA" id="ARBA00023128"/>
    </source>
</evidence>
<proteinExistence type="inferred from homology"/>
<evidence type="ECO:0000313" key="19">
    <source>
        <dbReference type="EMBL" id="TPX74893.1"/>
    </source>
</evidence>
<comment type="subcellular location">
    <subcellularLocation>
        <location evidence="2">Mitochondrion membrane</location>
        <topology evidence="2">Multi-pass membrane protein</topology>
    </subcellularLocation>
</comment>
<keyword evidence="11" id="KW-0496">Mitochondrion</keyword>
<keyword evidence="8" id="KW-0677">Repeat</keyword>
<protein>
    <recommendedName>
        <fullName evidence="18">Threonine synthase N-terminal domain-containing protein</fullName>
    </recommendedName>
</protein>
<evidence type="ECO:0000256" key="8">
    <source>
        <dbReference type="ARBA" id="ARBA00022737"/>
    </source>
</evidence>
<dbReference type="InterPro" id="IPR023395">
    <property type="entry name" value="MCP_dom_sf"/>
</dbReference>
<dbReference type="InterPro" id="IPR051166">
    <property type="entry name" value="Threonine_Synthase"/>
</dbReference>
<dbReference type="UniPathway" id="UPA00050">
    <property type="reaction ID" value="UER00065"/>
</dbReference>
<dbReference type="Gene3D" id="3.90.1380.10">
    <property type="entry name" value="Threonine synthase, N-terminal domain"/>
    <property type="match status" value="1"/>
</dbReference>
<keyword evidence="10 17" id="KW-1133">Transmembrane helix</keyword>
<dbReference type="InterPro" id="IPR000634">
    <property type="entry name" value="Ser/Thr_deHydtase_PyrdxlP-BS"/>
</dbReference>
<keyword evidence="7 16" id="KW-0812">Transmembrane</keyword>
<dbReference type="Pfam" id="PF00153">
    <property type="entry name" value="Mito_carr"/>
    <property type="match status" value="3"/>
</dbReference>
<dbReference type="Gene3D" id="1.50.40.10">
    <property type="entry name" value="Mitochondrial carrier domain"/>
    <property type="match status" value="1"/>
</dbReference>
<dbReference type="InterPro" id="IPR029144">
    <property type="entry name" value="Thr_synth_N"/>
</dbReference>
<dbReference type="AlphaFoldDB" id="A0A507FF87"/>
<evidence type="ECO:0000256" key="17">
    <source>
        <dbReference type="SAM" id="Phobius"/>
    </source>
</evidence>